<evidence type="ECO:0000313" key="3">
    <source>
        <dbReference type="Proteomes" id="UP000000437"/>
    </source>
</evidence>
<dbReference type="FunFam" id="1.20.120.20:FF:000022">
    <property type="entry name" value="Si:dkey-7f3.14"/>
    <property type="match status" value="1"/>
</dbReference>
<dbReference type="Ensembl" id="ENSDART00000137962.2">
    <property type="protein sequence ID" value="ENSDARP00000115769.1"/>
    <property type="gene ID" value="ENSDARG00000095050.3"/>
</dbReference>
<dbReference type="SMR" id="E9QJG3"/>
<evidence type="ECO:0000313" key="6">
    <source>
        <dbReference type="ZFIN" id="ZDB-GENE-100922-186"/>
    </source>
</evidence>
<protein>
    <submittedName>
        <fullName evidence="5">Apolipoprotein A-I-like isoform X1</fullName>
    </submittedName>
    <submittedName>
        <fullName evidence="4">Apolipoprotein A-I-like precursor</fullName>
    </submittedName>
    <submittedName>
        <fullName evidence="2">Si:dkey-7f3.14</fullName>
    </submittedName>
</protein>
<dbReference type="STRING" id="7955.ENSDARP00000115769"/>
<dbReference type="RefSeq" id="NP_001373280.1">
    <property type="nucleotide sequence ID" value="NM_001386351.1"/>
</dbReference>
<reference evidence="4 5" key="4">
    <citation type="submission" date="2025-04" db="UniProtKB">
        <authorList>
            <consortium name="RefSeq"/>
        </authorList>
    </citation>
    <scope>IDENTIFICATION</scope>
    <source>
        <strain evidence="4 5">Tuebingen</strain>
    </source>
</reference>
<name>E9QJG3_DANRE</name>
<dbReference type="KEGG" id="dre:570585"/>
<dbReference type="AlphaFoldDB" id="E9QJG3"/>
<dbReference type="OMA" id="AMCTGCQ"/>
<dbReference type="ZFIN" id="ZDB-GENE-100922-186">
    <property type="gene designation" value="si:dkey-7f3.14"/>
</dbReference>
<dbReference type="SUPFAM" id="SSF47162">
    <property type="entry name" value="Apolipoprotein"/>
    <property type="match status" value="1"/>
</dbReference>
<reference evidence="4" key="3">
    <citation type="journal article" date="2013" name="PLoS ONE">
        <title>Transcriptomic analyses of sexual dimorphism of the zebrafish liver and the effect of sex hormones.</title>
        <authorList>
            <person name="Zheng W."/>
            <person name="Xu H."/>
            <person name="Lam S.H."/>
            <person name="Luo H."/>
            <person name="Karuturi R.K."/>
            <person name="Gong Z."/>
        </authorList>
    </citation>
    <scope>NUCLEOTIDE SEQUENCE</scope>
    <source>
        <strain evidence="4">Tuebingen</strain>
    </source>
</reference>
<keyword evidence="3" id="KW-1185">Reference proteome</keyword>
<dbReference type="PhylomeDB" id="E9QJG3"/>
<sequence length="136" mass="15430">MKILLVITLAMCTGCQANLFDADEPKPQLKLADVFRSFVDQARRTAEETIEKIQTSQVGQELNQHTTNLKETMDPLMTQITEGADMLKNRIEEEMSVVKCALKPYIEAVTDPFEKAANHMREALKFENLKGREVKS</sequence>
<dbReference type="Bgee" id="ENSDARG00000095050">
    <property type="expression patterns" value="Expressed in liver and 10 other cell types or tissues"/>
</dbReference>
<accession>E9QJG3</accession>
<organism evidence="2">
    <name type="scientific">Danio rerio</name>
    <name type="common">Zebrafish</name>
    <name type="synonym">Brachydanio rerio</name>
    <dbReference type="NCBI Taxonomy" id="7955"/>
    <lineage>
        <taxon>Eukaryota</taxon>
        <taxon>Metazoa</taxon>
        <taxon>Chordata</taxon>
        <taxon>Craniata</taxon>
        <taxon>Vertebrata</taxon>
        <taxon>Euteleostomi</taxon>
        <taxon>Actinopterygii</taxon>
        <taxon>Neopterygii</taxon>
        <taxon>Teleostei</taxon>
        <taxon>Ostariophysi</taxon>
        <taxon>Cypriniformes</taxon>
        <taxon>Danionidae</taxon>
        <taxon>Danioninae</taxon>
        <taxon>Danio</taxon>
    </lineage>
</organism>
<reference evidence="2 3" key="2">
    <citation type="journal article" date="2013" name="Nature">
        <title>The zebrafish reference genome sequence and its relationship to the human genome.</title>
        <authorList>
            <consortium name="Genome Reference Consortium Zebrafish"/>
            <person name="Howe K."/>
            <person name="Clark M.D."/>
            <person name="Torroja C.F."/>
            <person name="Torrance J."/>
            <person name="Berthelot C."/>
            <person name="Muffato M."/>
            <person name="Collins J.E."/>
            <person name="Humphray S."/>
            <person name="McLaren K."/>
            <person name="Matthews L."/>
            <person name="McLaren S."/>
            <person name="Sealy I."/>
            <person name="Caccamo M."/>
            <person name="Churcher C."/>
            <person name="Scott C."/>
            <person name="Barrett J.C."/>
            <person name="Koch R."/>
            <person name="Rauch G.J."/>
            <person name="White S."/>
            <person name="Chow W."/>
            <person name="Kilian B."/>
            <person name="Quintais L.T."/>
            <person name="Guerra-Assuncao J.A."/>
            <person name="Zhou Y."/>
            <person name="Gu Y."/>
            <person name="Yen J."/>
            <person name="Vogel J.H."/>
            <person name="Eyre T."/>
            <person name="Redmond S."/>
            <person name="Banerjee R."/>
            <person name="Chi J."/>
            <person name="Fu B."/>
            <person name="Langley E."/>
            <person name="Maguire S.F."/>
            <person name="Laird G.K."/>
            <person name="Lloyd D."/>
            <person name="Kenyon E."/>
            <person name="Donaldson S."/>
            <person name="Sehra H."/>
            <person name="Almeida-King J."/>
            <person name="Loveland J."/>
            <person name="Trevanion S."/>
            <person name="Jones M."/>
            <person name="Quail M."/>
            <person name="Willey D."/>
            <person name="Hunt A."/>
            <person name="Burton J."/>
            <person name="Sims S."/>
            <person name="McLay K."/>
            <person name="Plumb B."/>
            <person name="Davis J."/>
            <person name="Clee C."/>
            <person name="Oliver K."/>
            <person name="Clark R."/>
            <person name="Riddle C."/>
            <person name="Elliot D."/>
            <person name="Eliott D."/>
            <person name="Threadgold G."/>
            <person name="Harden G."/>
            <person name="Ware D."/>
            <person name="Begum S."/>
            <person name="Mortimore B."/>
            <person name="Mortimer B."/>
            <person name="Kerry G."/>
            <person name="Heath P."/>
            <person name="Phillimore B."/>
            <person name="Tracey A."/>
            <person name="Corby N."/>
            <person name="Dunn M."/>
            <person name="Johnson C."/>
            <person name="Wood J."/>
            <person name="Clark S."/>
            <person name="Pelan S."/>
            <person name="Griffiths G."/>
            <person name="Smith M."/>
            <person name="Glithero R."/>
            <person name="Howden P."/>
            <person name="Barker N."/>
            <person name="Lloyd C."/>
            <person name="Stevens C."/>
            <person name="Harley J."/>
            <person name="Holt K."/>
            <person name="Panagiotidis G."/>
            <person name="Lovell J."/>
            <person name="Beasley H."/>
            <person name="Henderson C."/>
            <person name="Gordon D."/>
            <person name="Auger K."/>
            <person name="Wright D."/>
            <person name="Collins J."/>
            <person name="Raisen C."/>
            <person name="Dyer L."/>
            <person name="Leung K."/>
            <person name="Robertson L."/>
            <person name="Ambridge K."/>
            <person name="Leongamornlert D."/>
            <person name="McGuire S."/>
            <person name="Gilderthorp R."/>
            <person name="Griffiths C."/>
            <person name="Manthravadi D."/>
            <person name="Nichol S."/>
            <person name="Barker G."/>
            <person name="Whitehead S."/>
            <person name="Kay M."/>
            <person name="Brown J."/>
            <person name="Murnane C."/>
            <person name="Gray E."/>
            <person name="Humphries M."/>
            <person name="Sycamore N."/>
            <person name="Barker D."/>
            <person name="Saunders D."/>
            <person name="Wallis J."/>
            <person name="Babbage A."/>
            <person name="Hammond S."/>
            <person name="Mashreghi-Mohammadi M."/>
            <person name="Barr L."/>
            <person name="Martin S."/>
            <person name="Wray P."/>
            <person name="Ellington A."/>
            <person name="Matthews N."/>
            <person name="Ellwood M."/>
            <person name="Woodmansey R."/>
            <person name="Clark G."/>
            <person name="Cooper J."/>
            <person name="Cooper J."/>
            <person name="Tromans A."/>
            <person name="Grafham D."/>
            <person name="Skuce C."/>
            <person name="Pandian R."/>
            <person name="Andrews R."/>
            <person name="Harrison E."/>
            <person name="Kimberley A."/>
            <person name="Garnett J."/>
            <person name="Fosker N."/>
            <person name="Hall R."/>
            <person name="Garner P."/>
            <person name="Kelly D."/>
            <person name="Bird C."/>
            <person name="Palmer S."/>
            <person name="Gehring I."/>
            <person name="Berger A."/>
            <person name="Dooley C.M."/>
            <person name="Ersan-Urun Z."/>
            <person name="Eser C."/>
            <person name="Geiger H."/>
            <person name="Geisler M."/>
            <person name="Karotki L."/>
            <person name="Kirn A."/>
            <person name="Konantz J."/>
            <person name="Konantz M."/>
            <person name="Oberlander M."/>
            <person name="Rudolph-Geiger S."/>
            <person name="Teucke M."/>
            <person name="Lanz C."/>
            <person name="Raddatz G."/>
            <person name="Osoegawa K."/>
            <person name="Zhu B."/>
            <person name="Rapp A."/>
            <person name="Widaa S."/>
            <person name="Langford C."/>
            <person name="Yang F."/>
            <person name="Schuster S.C."/>
            <person name="Carter N.P."/>
            <person name="Harrow J."/>
            <person name="Ning Z."/>
            <person name="Herrero J."/>
            <person name="Searle S.M."/>
            <person name="Enright A."/>
            <person name="Geisler R."/>
            <person name="Plasterk R.H."/>
            <person name="Lee C."/>
            <person name="Westerfield M."/>
            <person name="de Jong P.J."/>
            <person name="Zon L.I."/>
            <person name="Postlethwait J.H."/>
            <person name="Nusslein-Volhard C."/>
            <person name="Hubbard T.J."/>
            <person name="Roest Crollius H."/>
            <person name="Rogers J."/>
            <person name="Stemple D.L."/>
        </authorList>
    </citation>
    <scope>NUCLEOTIDE SEQUENCE [LARGE SCALE GENOMIC DNA]</scope>
    <source>
        <strain evidence="2 3">Tuebingen</strain>
    </source>
</reference>
<evidence type="ECO:0000313" key="4">
    <source>
        <dbReference type="RefSeq" id="NP_001373280.1"/>
    </source>
</evidence>
<dbReference type="Gene3D" id="1.20.120.20">
    <property type="entry name" value="Apolipoprotein"/>
    <property type="match status" value="1"/>
</dbReference>
<dbReference type="OrthoDB" id="9048614at2759"/>
<keyword evidence="1 4" id="KW-0732">Signal</keyword>
<dbReference type="GeneTree" id="ENSGT00990000209096"/>
<reference evidence="2" key="1">
    <citation type="submission" date="2011-07" db="UniProtKB">
        <authorList>
            <consortium name="Ensembl"/>
        </authorList>
    </citation>
    <scope>IDENTIFICATION</scope>
    <source>
        <strain evidence="2">Tuebingen</strain>
    </source>
</reference>
<dbReference type="RefSeq" id="XP_068070101.1">
    <property type="nucleotide sequence ID" value="XM_068214000.1"/>
</dbReference>
<dbReference type="AGR" id="ZFIN:ZDB-GENE-100922-186"/>
<gene>
    <name evidence="2 4 5 6" type="primary">si:dkey-7f3.14</name>
</gene>
<dbReference type="PaxDb" id="7955-ENSDARP00000115769"/>
<feature type="chain" id="PRO_5043058298" evidence="1 4">
    <location>
        <begin position="18"/>
        <end position="136"/>
    </location>
</feature>
<feature type="signal peptide" evidence="1">
    <location>
        <begin position="1"/>
        <end position="17"/>
    </location>
</feature>
<evidence type="ECO:0000256" key="1">
    <source>
        <dbReference type="SAM" id="SignalP"/>
    </source>
</evidence>
<evidence type="ECO:0000313" key="5">
    <source>
        <dbReference type="RefSeq" id="XP_068070101.1"/>
    </source>
</evidence>
<proteinExistence type="predicted"/>
<dbReference type="Proteomes" id="UP000000437">
    <property type="component" value="Chromosome 16"/>
</dbReference>
<accession>A0A8M6Z1B4</accession>
<dbReference type="EMBL" id="BX004983">
    <property type="status" value="NOT_ANNOTATED_CDS"/>
    <property type="molecule type" value="Genomic_DNA"/>
</dbReference>
<evidence type="ECO:0000313" key="2">
    <source>
        <dbReference type="Ensembl" id="ENSDARP00000115769"/>
    </source>
</evidence>
<dbReference type="GeneID" id="570585"/>